<dbReference type="Proteomes" id="UP000683360">
    <property type="component" value="Unassembled WGS sequence"/>
</dbReference>
<protein>
    <submittedName>
        <fullName evidence="1">Uncharacterized protein</fullName>
    </submittedName>
</protein>
<dbReference type="EMBL" id="CAJPWZ010002537">
    <property type="protein sequence ID" value="CAG2239839.1"/>
    <property type="molecule type" value="Genomic_DNA"/>
</dbReference>
<sequence>MDIFRCFVSHQYHDDTIGMPEWSELEQTGKLADKLIEKLLEKVPDLSTPELKKYVLQIMEKFDIIVRPMNDDAKNDFYMPCMIKVEPFHNIIERSESKNYRRTSWFCLKFNFFTTIIFQSYFSATTVKTCLCTSAMIAIRFLCDDCSRRHCYDIKYQRHSMQPISDSFILNCKLPLGDGIYGIQDIICLPDGEVVAAVYNNKDIPELLVFSISGKRRHVIQLDKIPRKVDVVDKNTVAVLFDGNIVAIIDIQQNHVQYIRHILMFYGSGTSLIYIENELYLGYGFLIVVIDMSGNVKRRITLSFTPCDMCYNLDSQPLRIYCIDGDSSNLICINRDGTIKFTFTNPSKTNLSDLTIDNDGNVLALCIKGNDNPGYVIKVDSNGDNSEVVITNIKTSRLDYSLICYDHLTDSVVIGVANEVYMYQKK</sequence>
<keyword evidence="2" id="KW-1185">Reference proteome</keyword>
<dbReference type="SUPFAM" id="SSF50969">
    <property type="entry name" value="YVTN repeat-like/Quinoprotein amine dehydrogenase"/>
    <property type="match status" value="1"/>
</dbReference>
<name>A0A8S3UCD9_MYTED</name>
<accession>A0A8S3UCD9</accession>
<dbReference type="InterPro" id="IPR011044">
    <property type="entry name" value="Quino_amine_DH_bsu"/>
</dbReference>
<organism evidence="1 2">
    <name type="scientific">Mytilus edulis</name>
    <name type="common">Blue mussel</name>
    <dbReference type="NCBI Taxonomy" id="6550"/>
    <lineage>
        <taxon>Eukaryota</taxon>
        <taxon>Metazoa</taxon>
        <taxon>Spiralia</taxon>
        <taxon>Lophotrochozoa</taxon>
        <taxon>Mollusca</taxon>
        <taxon>Bivalvia</taxon>
        <taxon>Autobranchia</taxon>
        <taxon>Pteriomorphia</taxon>
        <taxon>Mytilida</taxon>
        <taxon>Mytiloidea</taxon>
        <taxon>Mytilidae</taxon>
        <taxon>Mytilinae</taxon>
        <taxon>Mytilus</taxon>
    </lineage>
</organism>
<proteinExistence type="predicted"/>
<dbReference type="AlphaFoldDB" id="A0A8S3UCD9"/>
<dbReference type="OrthoDB" id="5962960at2759"/>
<evidence type="ECO:0000313" key="2">
    <source>
        <dbReference type="Proteomes" id="UP000683360"/>
    </source>
</evidence>
<gene>
    <name evidence="1" type="ORF">MEDL_52156</name>
</gene>
<comment type="caution">
    <text evidence="1">The sequence shown here is derived from an EMBL/GenBank/DDBJ whole genome shotgun (WGS) entry which is preliminary data.</text>
</comment>
<evidence type="ECO:0000313" key="1">
    <source>
        <dbReference type="EMBL" id="CAG2239839.1"/>
    </source>
</evidence>
<reference evidence="1" key="1">
    <citation type="submission" date="2021-03" db="EMBL/GenBank/DDBJ databases">
        <authorList>
            <person name="Bekaert M."/>
        </authorList>
    </citation>
    <scope>NUCLEOTIDE SEQUENCE</scope>
</reference>